<dbReference type="GO" id="GO:0016887">
    <property type="term" value="F:ATP hydrolysis activity"/>
    <property type="evidence" value="ECO:0007669"/>
    <property type="project" value="TreeGrafter"/>
</dbReference>
<keyword evidence="12" id="KW-0255">Endonuclease</keyword>
<dbReference type="NCBIfam" id="TIGR02621">
    <property type="entry name" value="cas3_GSU0051"/>
    <property type="match status" value="1"/>
</dbReference>
<dbReference type="InterPro" id="IPR027417">
    <property type="entry name" value="P-loop_NTPase"/>
</dbReference>
<dbReference type="RefSeq" id="WP_233864439.1">
    <property type="nucleotide sequence ID" value="NZ_QAOT01000031.1"/>
</dbReference>
<comment type="similarity">
    <text evidence="1">In the N-terminal section; belongs to the CRISPR-associated nuclease Cas3-HD family.</text>
</comment>
<keyword evidence="3" id="KW-0479">Metal-binding</keyword>
<gene>
    <name evidence="12" type="ORF">C8J28_13116</name>
</gene>
<reference evidence="12 13" key="1">
    <citation type="submission" date="2018-04" db="EMBL/GenBank/DDBJ databases">
        <title>Genomic Encyclopedia of Type Strains, Phase III (KMG-III): the genomes of soil and plant-associated and newly described type strains.</title>
        <authorList>
            <person name="Whitman W."/>
        </authorList>
    </citation>
    <scope>NUCLEOTIDE SEQUENCE [LARGE SCALE GENOMIC DNA]</scope>
    <source>
        <strain evidence="12 13">KA25</strain>
    </source>
</reference>
<comment type="similarity">
    <text evidence="2">In the central section; belongs to the CRISPR-associated helicase Cas3 family.</text>
</comment>
<evidence type="ECO:0000259" key="11">
    <source>
        <dbReference type="PROSITE" id="PS51643"/>
    </source>
</evidence>
<dbReference type="SMART" id="SM00487">
    <property type="entry name" value="DEXDc"/>
    <property type="match status" value="1"/>
</dbReference>
<keyword evidence="5" id="KW-0378">Hydrolase</keyword>
<evidence type="ECO:0000259" key="10">
    <source>
        <dbReference type="PROSITE" id="PS51194"/>
    </source>
</evidence>
<dbReference type="GO" id="GO:0051607">
    <property type="term" value="P:defense response to virus"/>
    <property type="evidence" value="ECO:0007669"/>
    <property type="project" value="UniProtKB-KW"/>
</dbReference>
<dbReference type="GO" id="GO:0004519">
    <property type="term" value="F:endonuclease activity"/>
    <property type="evidence" value="ECO:0007669"/>
    <property type="project" value="UniProtKB-KW"/>
</dbReference>
<dbReference type="InterPro" id="IPR011545">
    <property type="entry name" value="DEAD/DEAH_box_helicase_dom"/>
</dbReference>
<dbReference type="InterPro" id="IPR013444">
    <property type="entry name" value="Helicase_Cas3_CRISPR-ass_Anaes"/>
</dbReference>
<dbReference type="InterPro" id="IPR052511">
    <property type="entry name" value="ATP-dep_Helicase"/>
</dbReference>
<dbReference type="PROSITE" id="PS51192">
    <property type="entry name" value="HELICASE_ATP_BIND_1"/>
    <property type="match status" value="1"/>
</dbReference>
<dbReference type="InterPro" id="IPR054712">
    <property type="entry name" value="Cas3-like_dom"/>
</dbReference>
<dbReference type="InterPro" id="IPR001650">
    <property type="entry name" value="Helicase_C-like"/>
</dbReference>
<feature type="domain" description="Helicase ATP-binding" evidence="9">
    <location>
        <begin position="31"/>
        <end position="234"/>
    </location>
</feature>
<keyword evidence="12" id="KW-0540">Nuclease</keyword>
<evidence type="ECO:0000256" key="3">
    <source>
        <dbReference type="ARBA" id="ARBA00022723"/>
    </source>
</evidence>
<protein>
    <submittedName>
        <fullName evidence="12">CRISPR-associated endonuclease/helicase Cas3</fullName>
    </submittedName>
</protein>
<evidence type="ECO:0000256" key="5">
    <source>
        <dbReference type="ARBA" id="ARBA00022801"/>
    </source>
</evidence>
<keyword evidence="8" id="KW-0051">Antiviral defense</keyword>
<dbReference type="PROSITE" id="PS51643">
    <property type="entry name" value="HD_CAS3"/>
    <property type="match status" value="1"/>
</dbReference>
<evidence type="ECO:0000259" key="9">
    <source>
        <dbReference type="PROSITE" id="PS51192"/>
    </source>
</evidence>
<dbReference type="GO" id="GO:0003677">
    <property type="term" value="F:DNA binding"/>
    <property type="evidence" value="ECO:0007669"/>
    <property type="project" value="TreeGrafter"/>
</dbReference>
<sequence length="856" mass="92830">MCDFARRFAALTTREGRPAFSPFPWQERLHARLAAGEIPTTVDLPTGLGKTSVIACWLLAHASHPTFLNPALPRRLVYVVDRRAVVDQASEEVARFTGTWKAAAGPAAPDITIATLRGQHIDSGEWARHPAKLSVIVGTVDMIGSRLLFSGYGVSPRMRPVHAGLLGLDTLLVLDEAHLAPVFADVVRTVAADPGLRGELAPPVAPFRMMALSATQRPHDAATAPFRLDEADHAHPVIAQRLAAEKTLERREGASPEDLGAAAEDLVSLGHRIVIFVDSRQTAEKVARLLAKRHGDDAVLLFTGARRGWERTRAEQQLREAGFLADSEPPAAPRFLVATAAGEVGVDLDADHAVMDLVSWERMVQRLGRVNRRGNGKARVIVCDAGQEEIRGASLSDCRALLDRLGDAGPAALAALAAEEPDLAERASSGRPLRPALVRAELDAWSLTGLREHPGRAPVAPFLRGWVEDEVQLRLVWRHHLPVRADNSQSLSECTAFFETAPVHLSEVLEAEIGQVSDWLKKRIRMRHDALEQDPPATAVGLVLDQDSQVVRVVTLPELRTILNGPKLQFDRFLGSLVGGTLVLDARFGGLSPWGLLDAGEDVPAVTADGGNAPTDWAAVIGFSVDRETDPAETEHGSRRPERMRFPLGAEEDNAPALVVRGPAREADETRADARSRGRPVLLHNHLEHVRTEVAALSQALGLPERAGAILDHAARLHDVGKAALLWQQAMHAPAGGPWAKTRSGDGRALAGYRHEFGSLLAAEEDPELAPLAAEDRDLVLHLIATHHGWARPFIPAHGGDRGPPSLNETVAHAAALRFARLQRRWGPWGLAWWEAVFRAADWAASVREEEDRADG</sequence>
<evidence type="ECO:0000256" key="2">
    <source>
        <dbReference type="ARBA" id="ARBA00009046"/>
    </source>
</evidence>
<dbReference type="PANTHER" id="PTHR47962">
    <property type="entry name" value="ATP-DEPENDENT HELICASE LHR-RELATED-RELATED"/>
    <property type="match status" value="1"/>
</dbReference>
<evidence type="ECO:0000256" key="1">
    <source>
        <dbReference type="ARBA" id="ARBA00006847"/>
    </source>
</evidence>
<dbReference type="InterPro" id="IPR038257">
    <property type="entry name" value="CRISPR-assoc_Cas3_HD_sf"/>
</dbReference>
<evidence type="ECO:0000256" key="6">
    <source>
        <dbReference type="ARBA" id="ARBA00022806"/>
    </source>
</evidence>
<dbReference type="InterPro" id="IPR014001">
    <property type="entry name" value="Helicase_ATP-bd"/>
</dbReference>
<evidence type="ECO:0000313" key="12">
    <source>
        <dbReference type="EMBL" id="PTR09905.1"/>
    </source>
</evidence>
<accession>A0A2T5JPZ3</accession>
<feature type="domain" description="Helicase C-terminal" evidence="10">
    <location>
        <begin position="258"/>
        <end position="424"/>
    </location>
</feature>
<feature type="domain" description="HD Cas3-type" evidence="11">
    <location>
        <begin position="676"/>
        <end position="844"/>
    </location>
</feature>
<evidence type="ECO:0000256" key="8">
    <source>
        <dbReference type="ARBA" id="ARBA00023118"/>
    </source>
</evidence>
<evidence type="ECO:0000256" key="7">
    <source>
        <dbReference type="ARBA" id="ARBA00022840"/>
    </source>
</evidence>
<dbReference type="EMBL" id="QAOT01000031">
    <property type="protein sequence ID" value="PTR09905.1"/>
    <property type="molecule type" value="Genomic_DNA"/>
</dbReference>
<dbReference type="Proteomes" id="UP000244060">
    <property type="component" value="Unassembled WGS sequence"/>
</dbReference>
<dbReference type="InterPro" id="IPR006483">
    <property type="entry name" value="CRISPR-assoc_Cas3_HD"/>
</dbReference>
<proteinExistence type="inferred from homology"/>
<dbReference type="AlphaFoldDB" id="A0A2T5JPZ3"/>
<dbReference type="SMART" id="SM00490">
    <property type="entry name" value="HELICc"/>
    <property type="match status" value="1"/>
</dbReference>
<comment type="caution">
    <text evidence="12">The sequence shown here is derived from an EMBL/GenBank/DDBJ whole genome shotgun (WGS) entry which is preliminary data.</text>
</comment>
<dbReference type="GO" id="GO:0046872">
    <property type="term" value="F:metal ion binding"/>
    <property type="evidence" value="ECO:0007669"/>
    <property type="project" value="UniProtKB-KW"/>
</dbReference>
<keyword evidence="6 12" id="KW-0347">Helicase</keyword>
<dbReference type="GO" id="GO:0005524">
    <property type="term" value="F:ATP binding"/>
    <property type="evidence" value="ECO:0007669"/>
    <property type="project" value="UniProtKB-KW"/>
</dbReference>
<evidence type="ECO:0000313" key="13">
    <source>
        <dbReference type="Proteomes" id="UP000244060"/>
    </source>
</evidence>
<dbReference type="PROSITE" id="PS51194">
    <property type="entry name" value="HELICASE_CTER"/>
    <property type="match status" value="1"/>
</dbReference>
<keyword evidence="13" id="KW-1185">Reference proteome</keyword>
<dbReference type="GO" id="GO:0004386">
    <property type="term" value="F:helicase activity"/>
    <property type="evidence" value="ECO:0007669"/>
    <property type="project" value="UniProtKB-KW"/>
</dbReference>
<evidence type="ECO:0000256" key="4">
    <source>
        <dbReference type="ARBA" id="ARBA00022741"/>
    </source>
</evidence>
<name>A0A2T5JPZ3_9RHOB</name>
<dbReference type="Pfam" id="PF22590">
    <property type="entry name" value="Cas3-like_C_2"/>
    <property type="match status" value="1"/>
</dbReference>
<keyword evidence="4" id="KW-0547">Nucleotide-binding</keyword>
<dbReference type="SUPFAM" id="SSF52540">
    <property type="entry name" value="P-loop containing nucleoside triphosphate hydrolases"/>
    <property type="match status" value="1"/>
</dbReference>
<dbReference type="Pfam" id="PF00270">
    <property type="entry name" value="DEAD"/>
    <property type="match status" value="1"/>
</dbReference>
<dbReference type="Gene3D" id="3.40.50.300">
    <property type="entry name" value="P-loop containing nucleotide triphosphate hydrolases"/>
    <property type="match status" value="2"/>
</dbReference>
<dbReference type="PANTHER" id="PTHR47962:SF5">
    <property type="entry name" value="ATP-DEPENDENT HELICASE LHR-RELATED"/>
    <property type="match status" value="1"/>
</dbReference>
<keyword evidence="7" id="KW-0067">ATP-binding</keyword>
<organism evidence="12 13">
    <name type="scientific">Cereibacter azotoformans</name>
    <dbReference type="NCBI Taxonomy" id="43057"/>
    <lineage>
        <taxon>Bacteria</taxon>
        <taxon>Pseudomonadati</taxon>
        <taxon>Pseudomonadota</taxon>
        <taxon>Alphaproteobacteria</taxon>
        <taxon>Rhodobacterales</taxon>
        <taxon>Paracoccaceae</taxon>
        <taxon>Cereibacter</taxon>
    </lineage>
</organism>
<dbReference type="Gene3D" id="1.10.3210.30">
    <property type="match status" value="1"/>
</dbReference>